<dbReference type="OrthoDB" id="6734771at2759"/>
<evidence type="ECO:0000313" key="2">
    <source>
        <dbReference type="Proteomes" id="UP000466442"/>
    </source>
</evidence>
<protein>
    <submittedName>
        <fullName evidence="1">Uncharacterized protein</fullName>
    </submittedName>
</protein>
<dbReference type="Proteomes" id="UP000466442">
    <property type="component" value="Linkage Group LG12"/>
</dbReference>
<evidence type="ECO:0000313" key="1">
    <source>
        <dbReference type="EMBL" id="KAF6201785.1"/>
    </source>
</evidence>
<dbReference type="EMBL" id="WIXP02000012">
    <property type="protein sequence ID" value="KAF6201785.1"/>
    <property type="molecule type" value="Genomic_DNA"/>
</dbReference>
<reference evidence="1" key="1">
    <citation type="journal article" date="2021" name="Mol. Ecol. Resour.">
        <title>Apolygus lucorum genome provides insights into omnivorousness and mesophyll feeding.</title>
        <authorList>
            <person name="Liu Y."/>
            <person name="Liu H."/>
            <person name="Wang H."/>
            <person name="Huang T."/>
            <person name="Liu B."/>
            <person name="Yang B."/>
            <person name="Yin L."/>
            <person name="Li B."/>
            <person name="Zhang Y."/>
            <person name="Zhang S."/>
            <person name="Jiang F."/>
            <person name="Zhang X."/>
            <person name="Ren Y."/>
            <person name="Wang B."/>
            <person name="Wang S."/>
            <person name="Lu Y."/>
            <person name="Wu K."/>
            <person name="Fan W."/>
            <person name="Wang G."/>
        </authorList>
    </citation>
    <scope>NUCLEOTIDE SEQUENCE</scope>
    <source>
        <strain evidence="1">12Hb</strain>
    </source>
</reference>
<accession>A0A6A4INX3</accession>
<proteinExistence type="predicted"/>
<name>A0A6A4INX3_APOLU</name>
<keyword evidence="2" id="KW-1185">Reference proteome</keyword>
<organism evidence="1 2">
    <name type="scientific">Apolygus lucorum</name>
    <name type="common">Small green plant bug</name>
    <name type="synonym">Lygocoris lucorum</name>
    <dbReference type="NCBI Taxonomy" id="248454"/>
    <lineage>
        <taxon>Eukaryota</taxon>
        <taxon>Metazoa</taxon>
        <taxon>Ecdysozoa</taxon>
        <taxon>Arthropoda</taxon>
        <taxon>Hexapoda</taxon>
        <taxon>Insecta</taxon>
        <taxon>Pterygota</taxon>
        <taxon>Neoptera</taxon>
        <taxon>Paraneoptera</taxon>
        <taxon>Hemiptera</taxon>
        <taxon>Heteroptera</taxon>
        <taxon>Panheteroptera</taxon>
        <taxon>Cimicomorpha</taxon>
        <taxon>Miridae</taxon>
        <taxon>Mirini</taxon>
        <taxon>Apolygus</taxon>
    </lineage>
</organism>
<sequence>MASWNSTAMVIAALIAFLSVAEGFFFYSNSNNNKKTSTDRQFPPPPSNYYRDIGLSQPNNWGSQYSFDGTGPVTVALPVAVPIQAKMPQVPPSLKGTVHNVQLVPCLCPVSRDVDSPYLTNPSVPENLQMQQIQQNPSAYIVQSQQAPSQTT</sequence>
<comment type="caution">
    <text evidence="1">The sequence shown here is derived from an EMBL/GenBank/DDBJ whole genome shotgun (WGS) entry which is preliminary data.</text>
</comment>
<dbReference type="AlphaFoldDB" id="A0A6A4INX3"/>
<gene>
    <name evidence="1" type="ORF">GE061_004180</name>
</gene>